<dbReference type="AlphaFoldDB" id="A0AA37TLJ7"/>
<organism evidence="1 2">
    <name type="scientific">Methylobacterium tardum</name>
    <dbReference type="NCBI Taxonomy" id="374432"/>
    <lineage>
        <taxon>Bacteria</taxon>
        <taxon>Pseudomonadati</taxon>
        <taxon>Pseudomonadota</taxon>
        <taxon>Alphaproteobacteria</taxon>
        <taxon>Hyphomicrobiales</taxon>
        <taxon>Methylobacteriaceae</taxon>
        <taxon>Methylobacterium</taxon>
    </lineage>
</organism>
<protein>
    <submittedName>
        <fullName evidence="1">Phosphatase</fullName>
    </submittedName>
</protein>
<dbReference type="PRINTS" id="PR00413">
    <property type="entry name" value="HADHALOGNASE"/>
</dbReference>
<dbReference type="PANTHER" id="PTHR42896">
    <property type="entry name" value="XYLULOSE-1,5-BISPHOSPHATE (XUBP) PHOSPHATASE"/>
    <property type="match status" value="1"/>
</dbReference>
<dbReference type="InterPro" id="IPR044999">
    <property type="entry name" value="CbbY-like"/>
</dbReference>
<dbReference type="InterPro" id="IPR006439">
    <property type="entry name" value="HAD-SF_hydro_IA"/>
</dbReference>
<dbReference type="SFLD" id="SFLDS00003">
    <property type="entry name" value="Haloacid_Dehalogenase"/>
    <property type="match status" value="1"/>
</dbReference>
<dbReference type="NCBIfam" id="TIGR01509">
    <property type="entry name" value="HAD-SF-IA-v3"/>
    <property type="match status" value="1"/>
</dbReference>
<dbReference type="Gene3D" id="1.10.150.240">
    <property type="entry name" value="Putative phosphatase, domain 2"/>
    <property type="match status" value="1"/>
</dbReference>
<keyword evidence="2" id="KW-1185">Reference proteome</keyword>
<proteinExistence type="predicted"/>
<dbReference type="Pfam" id="PF00702">
    <property type="entry name" value="Hydrolase"/>
    <property type="match status" value="1"/>
</dbReference>
<dbReference type="RefSeq" id="WP_238196274.1">
    <property type="nucleotide sequence ID" value="NZ_BPQZ01000009.1"/>
</dbReference>
<dbReference type="SFLD" id="SFLDG01129">
    <property type="entry name" value="C1.5:_HAD__Beta-PGM__Phosphata"/>
    <property type="match status" value="1"/>
</dbReference>
<dbReference type="GO" id="GO:0016787">
    <property type="term" value="F:hydrolase activity"/>
    <property type="evidence" value="ECO:0007669"/>
    <property type="project" value="InterPro"/>
</dbReference>
<dbReference type="SUPFAM" id="SSF56784">
    <property type="entry name" value="HAD-like"/>
    <property type="match status" value="1"/>
</dbReference>
<evidence type="ECO:0000313" key="2">
    <source>
        <dbReference type="Proteomes" id="UP001157440"/>
    </source>
</evidence>
<accession>A0AA37TLJ7</accession>
<gene>
    <name evidence="1" type="ORF">GCM10007890_51590</name>
</gene>
<reference evidence="2" key="1">
    <citation type="journal article" date="2019" name="Int. J. Syst. Evol. Microbiol.">
        <title>The Global Catalogue of Microorganisms (GCM) 10K type strain sequencing project: providing services to taxonomists for standard genome sequencing and annotation.</title>
        <authorList>
            <consortium name="The Broad Institute Genomics Platform"/>
            <consortium name="The Broad Institute Genome Sequencing Center for Infectious Disease"/>
            <person name="Wu L."/>
            <person name="Ma J."/>
        </authorList>
    </citation>
    <scope>NUCLEOTIDE SEQUENCE [LARGE SCALE GENOMIC DNA]</scope>
    <source>
        <strain evidence="2">NBRC 103632</strain>
    </source>
</reference>
<dbReference type="Gene3D" id="3.40.50.1000">
    <property type="entry name" value="HAD superfamily/HAD-like"/>
    <property type="match status" value="1"/>
</dbReference>
<comment type="caution">
    <text evidence="1">The sequence shown here is derived from an EMBL/GenBank/DDBJ whole genome shotgun (WGS) entry which is preliminary data.</text>
</comment>
<name>A0AA37TLJ7_9HYPH</name>
<sequence>MLKALIFDVDGTLAETEDLHRQAFNRAFAELGLPWHWDEALYADLLTVMGGKERLAHYIDTQHAPEAKALRGLSPEIHARKTVAYGALVAEIGLPLRPGIARLIAEARAAGIRLAVATTTSRPNVDRLLAANFPPDAAPFDVIAAGDEAKRKKPAPDVFLLALAGLNVAASEAVAFEDSAAGISSARAAGLPVLATRSRYTDSHRLDGAFSAVSDLGEPDRPHRHIAGVAWPGGVVDLAGLIRWHETLDGQSTPVQAIGTNR</sequence>
<dbReference type="PANTHER" id="PTHR42896:SF2">
    <property type="entry name" value="CBBY-LIKE PROTEIN"/>
    <property type="match status" value="1"/>
</dbReference>
<dbReference type="EMBL" id="BSPL01000024">
    <property type="protein sequence ID" value="GLS73144.1"/>
    <property type="molecule type" value="Genomic_DNA"/>
</dbReference>
<dbReference type="InterPro" id="IPR036412">
    <property type="entry name" value="HAD-like_sf"/>
</dbReference>
<evidence type="ECO:0000313" key="1">
    <source>
        <dbReference type="EMBL" id="GLS73144.1"/>
    </source>
</evidence>
<dbReference type="InterPro" id="IPR023214">
    <property type="entry name" value="HAD_sf"/>
</dbReference>
<dbReference type="Proteomes" id="UP001157440">
    <property type="component" value="Unassembled WGS sequence"/>
</dbReference>
<dbReference type="InterPro" id="IPR023198">
    <property type="entry name" value="PGP-like_dom2"/>
</dbReference>